<dbReference type="Proteomes" id="UP000305539">
    <property type="component" value="Unassembled WGS sequence"/>
</dbReference>
<sequence length="181" mass="19726">MPETTVGDAPRCLEAGALGIGENHTQPGGRQLAIELISSGRVTHLFVELAHMHYGKPLENAQEIADQGGDIDAVQMAAPSGNLHQENPIPLSRVIATALTQKVKVHLADHIVMAYHAEDFARRHDSIREAFRTVTEQSPDAAVQAVDERCAGCLLLWGGAHFEKKYALDKYIVNLPFIKMG</sequence>
<accession>A0A4U1HZS2</accession>
<evidence type="ECO:0000313" key="1">
    <source>
        <dbReference type="EMBL" id="TKC86304.1"/>
    </source>
</evidence>
<protein>
    <submittedName>
        <fullName evidence="1">Uncharacterized protein</fullName>
    </submittedName>
</protein>
<name>A0A4U1HZS2_9BURK</name>
<evidence type="ECO:0000313" key="2">
    <source>
        <dbReference type="Proteomes" id="UP000305539"/>
    </source>
</evidence>
<gene>
    <name evidence="1" type="ORF">FAZ69_20845</name>
</gene>
<keyword evidence="2" id="KW-1185">Reference proteome</keyword>
<dbReference type="RefSeq" id="WP_136896987.1">
    <property type="nucleotide sequence ID" value="NZ_SWJE01000011.1"/>
</dbReference>
<dbReference type="EMBL" id="SWJE01000011">
    <property type="protein sequence ID" value="TKC86304.1"/>
    <property type="molecule type" value="Genomic_DNA"/>
</dbReference>
<comment type="caution">
    <text evidence="1">The sequence shown here is derived from an EMBL/GenBank/DDBJ whole genome shotgun (WGS) entry which is preliminary data.</text>
</comment>
<organism evidence="1 2">
    <name type="scientific">Trinickia terrae</name>
    <dbReference type="NCBI Taxonomy" id="2571161"/>
    <lineage>
        <taxon>Bacteria</taxon>
        <taxon>Pseudomonadati</taxon>
        <taxon>Pseudomonadota</taxon>
        <taxon>Betaproteobacteria</taxon>
        <taxon>Burkholderiales</taxon>
        <taxon>Burkholderiaceae</taxon>
        <taxon>Trinickia</taxon>
    </lineage>
</organism>
<dbReference type="OrthoDB" id="9956926at2"/>
<proteinExistence type="predicted"/>
<dbReference type="AlphaFoldDB" id="A0A4U1HZS2"/>
<reference evidence="1 2" key="1">
    <citation type="submission" date="2019-04" db="EMBL/GenBank/DDBJ databases">
        <title>Trinickia sp. 7GSK02, isolated from subtropical forest soil.</title>
        <authorList>
            <person name="Gao Z.-H."/>
            <person name="Qiu L.-H."/>
        </authorList>
    </citation>
    <scope>NUCLEOTIDE SEQUENCE [LARGE SCALE GENOMIC DNA]</scope>
    <source>
        <strain evidence="1 2">7GSK02</strain>
    </source>
</reference>